<evidence type="ECO:0000256" key="6">
    <source>
        <dbReference type="SAM" id="SignalP"/>
    </source>
</evidence>
<evidence type="ECO:0000259" key="8">
    <source>
        <dbReference type="Pfam" id="PF18962"/>
    </source>
</evidence>
<evidence type="ECO:0000256" key="4">
    <source>
        <dbReference type="ARBA" id="ARBA00022825"/>
    </source>
</evidence>
<dbReference type="GO" id="GO:0006508">
    <property type="term" value="P:proteolysis"/>
    <property type="evidence" value="ECO:0007669"/>
    <property type="project" value="UniProtKB-KW"/>
</dbReference>
<feature type="active site" description="Charge relay system" evidence="5">
    <location>
        <position position="217"/>
    </location>
</feature>
<dbReference type="InterPro" id="IPR000209">
    <property type="entry name" value="Peptidase_S8/S53_dom"/>
</dbReference>
<keyword evidence="4 5" id="KW-0720">Serine protease</keyword>
<dbReference type="InterPro" id="IPR026444">
    <property type="entry name" value="Secre_tail"/>
</dbReference>
<dbReference type="PROSITE" id="PS51892">
    <property type="entry name" value="SUBTILASE"/>
    <property type="match status" value="1"/>
</dbReference>
<protein>
    <submittedName>
        <fullName evidence="9">S8 family serine peptidase</fullName>
    </submittedName>
</protein>
<dbReference type="AlphaFoldDB" id="A0A7K1T921"/>
<evidence type="ECO:0000256" key="3">
    <source>
        <dbReference type="ARBA" id="ARBA00022801"/>
    </source>
</evidence>
<dbReference type="PANTHER" id="PTHR43399">
    <property type="entry name" value="SUBTILISIN-RELATED"/>
    <property type="match status" value="1"/>
</dbReference>
<evidence type="ECO:0000259" key="7">
    <source>
        <dbReference type="Pfam" id="PF00082"/>
    </source>
</evidence>
<comment type="similarity">
    <text evidence="1 5">Belongs to the peptidase S8 family.</text>
</comment>
<dbReference type="PROSITE" id="PS00138">
    <property type="entry name" value="SUBTILASE_SER"/>
    <property type="match status" value="1"/>
</dbReference>
<dbReference type="SUPFAM" id="SSF52743">
    <property type="entry name" value="Subtilisin-like"/>
    <property type="match status" value="1"/>
</dbReference>
<dbReference type="Proteomes" id="UP000441336">
    <property type="component" value="Unassembled WGS sequence"/>
</dbReference>
<dbReference type="InterPro" id="IPR015500">
    <property type="entry name" value="Peptidase_S8_subtilisin-rel"/>
</dbReference>
<evidence type="ECO:0000313" key="10">
    <source>
        <dbReference type="Proteomes" id="UP000441336"/>
    </source>
</evidence>
<reference evidence="9 10" key="1">
    <citation type="submission" date="2019-12" db="EMBL/GenBank/DDBJ databases">
        <title>Hymenobacter sp. HMF4947 Genome sequencing and assembly.</title>
        <authorList>
            <person name="Kang H."/>
            <person name="Cha I."/>
            <person name="Kim H."/>
            <person name="Joh K."/>
        </authorList>
    </citation>
    <scope>NUCLEOTIDE SEQUENCE [LARGE SCALE GENOMIC DNA]</scope>
    <source>
        <strain evidence="9 10">HMF4947</strain>
    </source>
</reference>
<feature type="domain" description="Peptidase S8/S53" evidence="7">
    <location>
        <begin position="154"/>
        <end position="409"/>
    </location>
</feature>
<evidence type="ECO:0000256" key="2">
    <source>
        <dbReference type="ARBA" id="ARBA00022670"/>
    </source>
</evidence>
<dbReference type="EMBL" id="WQKZ01000001">
    <property type="protein sequence ID" value="MVN74898.1"/>
    <property type="molecule type" value="Genomic_DNA"/>
</dbReference>
<dbReference type="GO" id="GO:0004252">
    <property type="term" value="F:serine-type endopeptidase activity"/>
    <property type="evidence" value="ECO:0007669"/>
    <property type="project" value="UniProtKB-UniRule"/>
</dbReference>
<keyword evidence="10" id="KW-1185">Reference proteome</keyword>
<feature type="active site" description="Charge relay system" evidence="5">
    <location>
        <position position="161"/>
    </location>
</feature>
<feature type="domain" description="Secretion system C-terminal sorting" evidence="8">
    <location>
        <begin position="860"/>
        <end position="929"/>
    </location>
</feature>
<dbReference type="InterPro" id="IPR036852">
    <property type="entry name" value="Peptidase_S8/S53_dom_sf"/>
</dbReference>
<feature type="active site" description="Charge relay system" evidence="5">
    <location>
        <position position="374"/>
    </location>
</feature>
<name>A0A7K1T921_9BACT</name>
<comment type="caution">
    <text evidence="9">The sequence shown here is derived from an EMBL/GenBank/DDBJ whole genome shotgun (WGS) entry which is preliminary data.</text>
</comment>
<evidence type="ECO:0000256" key="1">
    <source>
        <dbReference type="ARBA" id="ARBA00011073"/>
    </source>
</evidence>
<dbReference type="InterPro" id="IPR051048">
    <property type="entry name" value="Peptidase_S8/S53_subtilisin"/>
</dbReference>
<dbReference type="PANTHER" id="PTHR43399:SF4">
    <property type="entry name" value="CELL WALL-ASSOCIATED PROTEASE"/>
    <property type="match status" value="1"/>
</dbReference>
<keyword evidence="2 5" id="KW-0645">Protease</keyword>
<dbReference type="Pfam" id="PF00082">
    <property type="entry name" value="Peptidase_S8"/>
    <property type="match status" value="1"/>
</dbReference>
<gene>
    <name evidence="9" type="ORF">GO988_01010</name>
</gene>
<dbReference type="NCBIfam" id="TIGR04183">
    <property type="entry name" value="Por_Secre_tail"/>
    <property type="match status" value="1"/>
</dbReference>
<keyword evidence="6" id="KW-0732">Signal</keyword>
<organism evidence="9 10">
    <name type="scientific">Hymenobacter ginkgonis</name>
    <dbReference type="NCBI Taxonomy" id="2682976"/>
    <lineage>
        <taxon>Bacteria</taxon>
        <taxon>Pseudomonadati</taxon>
        <taxon>Bacteroidota</taxon>
        <taxon>Cytophagia</taxon>
        <taxon>Cytophagales</taxon>
        <taxon>Hymenobacteraceae</taxon>
        <taxon>Hymenobacter</taxon>
    </lineage>
</organism>
<dbReference type="PRINTS" id="PR00723">
    <property type="entry name" value="SUBTILISIN"/>
</dbReference>
<dbReference type="Gene3D" id="3.40.50.200">
    <property type="entry name" value="Peptidase S8/S53 domain"/>
    <property type="match status" value="1"/>
</dbReference>
<feature type="chain" id="PRO_5029909401" evidence="6">
    <location>
        <begin position="21"/>
        <end position="932"/>
    </location>
</feature>
<dbReference type="InterPro" id="IPR023828">
    <property type="entry name" value="Peptidase_S8_Ser-AS"/>
</dbReference>
<proteinExistence type="inferred from homology"/>
<dbReference type="Pfam" id="PF18962">
    <property type="entry name" value="Por_Secre_tail"/>
    <property type="match status" value="1"/>
</dbReference>
<evidence type="ECO:0000313" key="9">
    <source>
        <dbReference type="EMBL" id="MVN74898.1"/>
    </source>
</evidence>
<accession>A0A7K1T921</accession>
<keyword evidence="3 5" id="KW-0378">Hydrolase</keyword>
<feature type="signal peptide" evidence="6">
    <location>
        <begin position="1"/>
        <end position="20"/>
    </location>
</feature>
<evidence type="ECO:0000256" key="5">
    <source>
        <dbReference type="PROSITE-ProRule" id="PRU01240"/>
    </source>
</evidence>
<sequence length="932" mass="97833">MRQIFTFLILLCGGLLPAWGQVAPATAPGQLIIKLKQGLAPGSSLGTVQPALRALAATGLTQKFPFTQVPSPEQPGSVDLRLIYHCTVPTPLNLAKARALLLATGAVEYVEPVYVRAPFYQPNDPRADSTQSSATYLKLINAYRGWDATQGDTSIVIGITDTGFRLNHEDLVRQIKYNYADPINGIDDDKDGYIDNFRGWDMAHNNNDPSYESVDVHGSMSAGLAAAQANNGKGFLGVGFGCKWLPLQIFPGSVPGAFAGYEAIVYAADHGCQIINMSWGGVGGYSRFEQDVCTYAAVNRDAVLVAAAGNTPANVLVYPASYDHVLAVAATDGGGVIAAFSTYNTRVDLAATGVEIPSTGGVTDTDYRAGTGTSFSAPQVAGAAALVRARFPQLRAEQVRAQLRRTANAAIYNLPANVPYIGLLGTGTLNVGKAVAALNQREARVVQSTYLPAKPTGYTPGDTISLAVTVRNLLLPISGLTVTLTSQSPYVTVRQGTFAVGNLATLTQATNEAAPFRLAVAASGVPVNTSALLRYHFVGSDGYQADQYVTVLVNPDFAQLDAGDLSLSLTSRGNLGYDDLTAAVGLGARYRDGEPLLSEGGLLLATSPTRVADRLRSRGSASRQSFFTLAQAVRLAPGPRADQEVRGTFRDSLPDPQLPRSVGVRVRQHGQSWATPAARRNLILLDYSLRNLTADTLKALYAGIFTDWDLPGNPGLNVARWDSVNRLSYCFDPVASQVYTGVQVLGPRPAGVYAINNGAPAGTPIYLADGFSPAEKYLALSGGFGRTNREAGANQGADVSTVVSTLVPRLAPGDSATVAFAVLAAPSLAELQAAAQAAAALYTQQVLATVPAAPAVLGQVYPNPTTGELHIRLPTQFGPATAQVLDALGRVVVQATLPATGGEITLAALPAGLYLLRVAGPAGSLVQRIVRE</sequence>